<protein>
    <recommendedName>
        <fullName evidence="1">JmjC domain-containing protein</fullName>
    </recommendedName>
</protein>
<dbReference type="InterPro" id="IPR003347">
    <property type="entry name" value="JmjC_dom"/>
</dbReference>
<keyword evidence="3" id="KW-1185">Reference proteome</keyword>
<accession>A0AAV5GAE8</accession>
<evidence type="ECO:0000313" key="2">
    <source>
        <dbReference type="EMBL" id="GJN87058.1"/>
    </source>
</evidence>
<dbReference type="Pfam" id="PF02373">
    <property type="entry name" value="JmjC"/>
    <property type="match status" value="1"/>
</dbReference>
<gene>
    <name evidence="2" type="ORF">Rhopal_000002-T1</name>
</gene>
<dbReference type="AlphaFoldDB" id="A0AAV5GAE8"/>
<dbReference type="EMBL" id="BQKY01000001">
    <property type="protein sequence ID" value="GJN87058.1"/>
    <property type="molecule type" value="Genomic_DNA"/>
</dbReference>
<feature type="domain" description="JmjC" evidence="1">
    <location>
        <begin position="118"/>
        <end position="304"/>
    </location>
</feature>
<comment type="caution">
    <text evidence="2">The sequence shown here is derived from an EMBL/GenBank/DDBJ whole genome shotgun (WGS) entry which is preliminary data.</text>
</comment>
<dbReference type="Proteomes" id="UP001342314">
    <property type="component" value="Unassembled WGS sequence"/>
</dbReference>
<proteinExistence type="predicted"/>
<reference evidence="2 3" key="1">
    <citation type="submission" date="2021-12" db="EMBL/GenBank/DDBJ databases">
        <title>High titer production of polyol ester of fatty acids by Rhodotorula paludigena BS15 towards product separation-free biomass refinery.</title>
        <authorList>
            <person name="Mano J."/>
            <person name="Ono H."/>
            <person name="Tanaka T."/>
            <person name="Naito K."/>
            <person name="Sushida H."/>
            <person name="Ike M."/>
            <person name="Tokuyasu K."/>
            <person name="Kitaoka M."/>
        </authorList>
    </citation>
    <scope>NUCLEOTIDE SEQUENCE [LARGE SCALE GENOMIC DNA]</scope>
    <source>
        <strain evidence="2 3">BS15</strain>
    </source>
</reference>
<evidence type="ECO:0000313" key="3">
    <source>
        <dbReference type="Proteomes" id="UP001342314"/>
    </source>
</evidence>
<dbReference type="Gene3D" id="2.60.120.650">
    <property type="entry name" value="Cupin"/>
    <property type="match status" value="1"/>
</dbReference>
<sequence length="317" mass="34278">MYAGWLPMLEVSAEAESQLGVADPLELLAALGLDTLFRTLGAVHITRPQDEQQMYRTGGSRCPVQQLPLSTPDCKPMTMCPEEHGVLPDRYQLSTPFASNGALTADDRFTLPAISSTPSSPPSAAAYEHWKAAFDDPLGAASSGVYINDLPAEWPAIPTISFPRFHRDPALFAPRELLTTPVLFAGTGPTLFAMHTEEAGIAAVNTLIAGAPKVWWVLRPSDTLKFEELVRSTLRHMRLWPHLDDFATINARPLLVAQYPGDTVILDGSAGHYGANSGPNLAWSIGLRGVGPTNEGCRCLEAYEHATSASMLYPELA</sequence>
<dbReference type="SUPFAM" id="SSF51197">
    <property type="entry name" value="Clavaminate synthase-like"/>
    <property type="match status" value="1"/>
</dbReference>
<name>A0AAV5GAE8_9BASI</name>
<organism evidence="2 3">
    <name type="scientific">Rhodotorula paludigena</name>
    <dbReference type="NCBI Taxonomy" id="86838"/>
    <lineage>
        <taxon>Eukaryota</taxon>
        <taxon>Fungi</taxon>
        <taxon>Dikarya</taxon>
        <taxon>Basidiomycota</taxon>
        <taxon>Pucciniomycotina</taxon>
        <taxon>Microbotryomycetes</taxon>
        <taxon>Sporidiobolales</taxon>
        <taxon>Sporidiobolaceae</taxon>
        <taxon>Rhodotorula</taxon>
    </lineage>
</organism>
<evidence type="ECO:0000259" key="1">
    <source>
        <dbReference type="PROSITE" id="PS51184"/>
    </source>
</evidence>
<dbReference type="PROSITE" id="PS51184">
    <property type="entry name" value="JMJC"/>
    <property type="match status" value="1"/>
</dbReference>
<dbReference type="SMART" id="SM00558">
    <property type="entry name" value="JmjC"/>
    <property type="match status" value="1"/>
</dbReference>